<evidence type="ECO:0000256" key="9">
    <source>
        <dbReference type="ARBA" id="ARBA00031636"/>
    </source>
</evidence>
<dbReference type="PIRSF" id="PIRSF006603">
    <property type="entry name" value="DinF"/>
    <property type="match status" value="1"/>
</dbReference>
<evidence type="ECO:0000256" key="7">
    <source>
        <dbReference type="ARBA" id="ARBA00023065"/>
    </source>
</evidence>
<gene>
    <name evidence="11" type="ORF">AHMF7616_01213</name>
</gene>
<dbReference type="PANTHER" id="PTHR43298:SF2">
    <property type="entry name" value="FMN_FAD EXPORTER YEEO-RELATED"/>
    <property type="match status" value="1"/>
</dbReference>
<dbReference type="CDD" id="cd13131">
    <property type="entry name" value="MATE_NorM_like"/>
    <property type="match status" value="1"/>
</dbReference>
<evidence type="ECO:0000313" key="11">
    <source>
        <dbReference type="EMBL" id="RDC62619.1"/>
    </source>
</evidence>
<dbReference type="EMBL" id="QASA01000001">
    <property type="protein sequence ID" value="RDC62619.1"/>
    <property type="molecule type" value="Genomic_DNA"/>
</dbReference>
<feature type="transmembrane region" description="Helical" evidence="10">
    <location>
        <begin position="192"/>
        <end position="214"/>
    </location>
</feature>
<evidence type="ECO:0000256" key="3">
    <source>
        <dbReference type="ARBA" id="ARBA00022449"/>
    </source>
</evidence>
<keyword evidence="3" id="KW-0050">Antiport</keyword>
<keyword evidence="4" id="KW-1003">Cell membrane</keyword>
<evidence type="ECO:0000256" key="6">
    <source>
        <dbReference type="ARBA" id="ARBA00022989"/>
    </source>
</evidence>
<dbReference type="GO" id="GO:0042910">
    <property type="term" value="F:xenobiotic transmembrane transporter activity"/>
    <property type="evidence" value="ECO:0007669"/>
    <property type="project" value="InterPro"/>
</dbReference>
<keyword evidence="5 10" id="KW-0812">Transmembrane</keyword>
<feature type="transmembrane region" description="Helical" evidence="10">
    <location>
        <begin position="273"/>
        <end position="295"/>
    </location>
</feature>
<dbReference type="GO" id="GO:0015297">
    <property type="term" value="F:antiporter activity"/>
    <property type="evidence" value="ECO:0007669"/>
    <property type="project" value="UniProtKB-KW"/>
</dbReference>
<protein>
    <recommendedName>
        <fullName evidence="9">Multidrug-efflux transporter</fullName>
    </recommendedName>
</protein>
<feature type="transmembrane region" description="Helical" evidence="10">
    <location>
        <begin position="51"/>
        <end position="74"/>
    </location>
</feature>
<feature type="transmembrane region" description="Helical" evidence="10">
    <location>
        <begin position="166"/>
        <end position="186"/>
    </location>
</feature>
<keyword evidence="7" id="KW-0406">Ion transport</keyword>
<sequence>MLLPDFKSHFKQNFILAYPVVLSQLGHILVSVCDSIMVGRTGTLPLAAASLGNSIFTIFMVLGLGISLGITPLIASADGRKNRRRISLLLINGVVVCTAVGMLLFLMGYSFSPFLYYLNQPAQVVRLAIPYLNILLVSLIPLMIFQGFRQFAEGLTLTRQSMYISVLANVVNFFLNYLLVFGNWGFPKLGLNGAAIATLISRIIMAIMMGLYVWRAPRFAEYRHKSHAKIFSLKHMRRIGQLGLPIAVQMIFEMSAFSFSAIMIGWLGASQLAAHQIAINIAAVTYMMASGLATATTIRVSNELGRGRYQHMRQAGFSSMVMALLFMSVMAGLLVIGKHWIPQWYVTDAKVIQMAGGLLVIAALFQLSDGLQVVGLGALRGLEDVKIPGAISLLAYWVVGLPTGYLLCFKLNWGVNGIWLGLLTGLTIAAVLLFFRFKKLSATVARRL</sequence>
<evidence type="ECO:0000256" key="10">
    <source>
        <dbReference type="SAM" id="Phobius"/>
    </source>
</evidence>
<dbReference type="AlphaFoldDB" id="A0A369QIC5"/>
<keyword evidence="12" id="KW-1185">Reference proteome</keyword>
<comment type="caution">
    <text evidence="11">The sequence shown here is derived from an EMBL/GenBank/DDBJ whole genome shotgun (WGS) entry which is preliminary data.</text>
</comment>
<keyword evidence="8 10" id="KW-0472">Membrane</keyword>
<name>A0A369QIC5_9BACT</name>
<dbReference type="NCBIfam" id="TIGR00797">
    <property type="entry name" value="matE"/>
    <property type="match status" value="1"/>
</dbReference>
<evidence type="ECO:0000256" key="4">
    <source>
        <dbReference type="ARBA" id="ARBA00022475"/>
    </source>
</evidence>
<feature type="transmembrane region" description="Helical" evidence="10">
    <location>
        <begin position="127"/>
        <end position="145"/>
    </location>
</feature>
<organism evidence="11 12">
    <name type="scientific">Adhaeribacter pallidiroseus</name>
    <dbReference type="NCBI Taxonomy" id="2072847"/>
    <lineage>
        <taxon>Bacteria</taxon>
        <taxon>Pseudomonadati</taxon>
        <taxon>Bacteroidota</taxon>
        <taxon>Cytophagia</taxon>
        <taxon>Cytophagales</taxon>
        <taxon>Hymenobacteraceae</taxon>
        <taxon>Adhaeribacter</taxon>
    </lineage>
</organism>
<dbReference type="PANTHER" id="PTHR43298">
    <property type="entry name" value="MULTIDRUG RESISTANCE PROTEIN NORM-RELATED"/>
    <property type="match status" value="1"/>
</dbReference>
<evidence type="ECO:0000256" key="5">
    <source>
        <dbReference type="ARBA" id="ARBA00022692"/>
    </source>
</evidence>
<dbReference type="GO" id="GO:0005886">
    <property type="term" value="C:plasma membrane"/>
    <property type="evidence" value="ECO:0007669"/>
    <property type="project" value="UniProtKB-SubCell"/>
</dbReference>
<feature type="transmembrane region" description="Helical" evidence="10">
    <location>
        <begin position="418"/>
        <end position="437"/>
    </location>
</feature>
<dbReference type="Proteomes" id="UP000253919">
    <property type="component" value="Unassembled WGS sequence"/>
</dbReference>
<feature type="transmembrane region" description="Helical" evidence="10">
    <location>
        <begin position="391"/>
        <end position="412"/>
    </location>
</feature>
<comment type="subcellular location">
    <subcellularLocation>
        <location evidence="1">Cell membrane</location>
        <topology evidence="1">Multi-pass membrane protein</topology>
    </subcellularLocation>
</comment>
<proteinExistence type="predicted"/>
<accession>A0A369QIC5</accession>
<evidence type="ECO:0000256" key="1">
    <source>
        <dbReference type="ARBA" id="ARBA00004651"/>
    </source>
</evidence>
<keyword evidence="6 10" id="KW-1133">Transmembrane helix</keyword>
<feature type="transmembrane region" description="Helical" evidence="10">
    <location>
        <begin position="242"/>
        <end position="267"/>
    </location>
</feature>
<dbReference type="GO" id="GO:0006811">
    <property type="term" value="P:monoatomic ion transport"/>
    <property type="evidence" value="ECO:0007669"/>
    <property type="project" value="UniProtKB-KW"/>
</dbReference>
<keyword evidence="2" id="KW-0813">Transport</keyword>
<dbReference type="InterPro" id="IPR050222">
    <property type="entry name" value="MATE_MdtK"/>
</dbReference>
<dbReference type="RefSeq" id="WP_115372036.1">
    <property type="nucleotide sequence ID" value="NZ_QASA01000001.1"/>
</dbReference>
<evidence type="ECO:0000256" key="8">
    <source>
        <dbReference type="ARBA" id="ARBA00023136"/>
    </source>
</evidence>
<evidence type="ECO:0000313" key="12">
    <source>
        <dbReference type="Proteomes" id="UP000253919"/>
    </source>
</evidence>
<dbReference type="InterPro" id="IPR002528">
    <property type="entry name" value="MATE_fam"/>
</dbReference>
<reference evidence="11 12" key="1">
    <citation type="submission" date="2018-04" db="EMBL/GenBank/DDBJ databases">
        <title>Adhaeribacter sp. HMF7616 genome sequencing and assembly.</title>
        <authorList>
            <person name="Kang H."/>
            <person name="Kang J."/>
            <person name="Cha I."/>
            <person name="Kim H."/>
            <person name="Joh K."/>
        </authorList>
    </citation>
    <scope>NUCLEOTIDE SEQUENCE [LARGE SCALE GENOMIC DNA]</scope>
    <source>
        <strain evidence="11 12">HMF7616</strain>
    </source>
</reference>
<feature type="transmembrane region" description="Helical" evidence="10">
    <location>
        <begin position="356"/>
        <end position="379"/>
    </location>
</feature>
<dbReference type="Pfam" id="PF01554">
    <property type="entry name" value="MatE"/>
    <property type="match status" value="2"/>
</dbReference>
<dbReference type="InterPro" id="IPR048279">
    <property type="entry name" value="MdtK-like"/>
</dbReference>
<feature type="transmembrane region" description="Helical" evidence="10">
    <location>
        <begin position="315"/>
        <end position="336"/>
    </location>
</feature>
<dbReference type="OrthoDB" id="9780160at2"/>
<evidence type="ECO:0000256" key="2">
    <source>
        <dbReference type="ARBA" id="ARBA00022448"/>
    </source>
</evidence>
<feature type="transmembrane region" description="Helical" evidence="10">
    <location>
        <begin position="86"/>
        <end position="107"/>
    </location>
</feature>